<evidence type="ECO:0000313" key="6">
    <source>
        <dbReference type="Proteomes" id="UP001243846"/>
    </source>
</evidence>
<organism evidence="5 6">
    <name type="scientific">Paracoccus cavernae</name>
    <dbReference type="NCBI Taxonomy" id="1571207"/>
    <lineage>
        <taxon>Bacteria</taxon>
        <taxon>Pseudomonadati</taxon>
        <taxon>Pseudomonadota</taxon>
        <taxon>Alphaproteobacteria</taxon>
        <taxon>Rhodobacterales</taxon>
        <taxon>Paracoccaceae</taxon>
        <taxon>Paracoccus</taxon>
    </lineage>
</organism>
<evidence type="ECO:0000256" key="1">
    <source>
        <dbReference type="ARBA" id="ARBA00018370"/>
    </source>
</evidence>
<evidence type="ECO:0000259" key="4">
    <source>
        <dbReference type="Pfam" id="PF00639"/>
    </source>
</evidence>
<feature type="domain" description="PpiC" evidence="4">
    <location>
        <begin position="3"/>
        <end position="38"/>
    </location>
</feature>
<dbReference type="InterPro" id="IPR046357">
    <property type="entry name" value="PPIase_dom_sf"/>
</dbReference>
<evidence type="ECO:0000256" key="2">
    <source>
        <dbReference type="ARBA" id="ARBA00030642"/>
    </source>
</evidence>
<evidence type="ECO:0000256" key="3">
    <source>
        <dbReference type="ARBA" id="ARBA00031484"/>
    </source>
</evidence>
<sequence>MHDEVERLAASIRSESDFAAAARQYSATRSAEDGGRLPGRRWPIFRPRCARSFCRCSRARSASR</sequence>
<accession>A0ABT8D6P1</accession>
<dbReference type="Gene3D" id="3.10.50.40">
    <property type="match status" value="1"/>
</dbReference>
<name>A0ABT8D6P1_9RHOB</name>
<dbReference type="SUPFAM" id="SSF54534">
    <property type="entry name" value="FKBP-like"/>
    <property type="match status" value="1"/>
</dbReference>
<dbReference type="InterPro" id="IPR000297">
    <property type="entry name" value="PPIase_PpiC"/>
</dbReference>
<keyword evidence="6" id="KW-1185">Reference proteome</keyword>
<dbReference type="Pfam" id="PF00639">
    <property type="entry name" value="Rotamase"/>
    <property type="match status" value="1"/>
</dbReference>
<dbReference type="EMBL" id="JAUFRC010000001">
    <property type="protein sequence ID" value="MDN3712155.1"/>
    <property type="molecule type" value="Genomic_DNA"/>
</dbReference>
<dbReference type="Proteomes" id="UP001243846">
    <property type="component" value="Unassembled WGS sequence"/>
</dbReference>
<protein>
    <recommendedName>
        <fullName evidence="1">Parvulin-like PPIase</fullName>
    </recommendedName>
    <alternativeName>
        <fullName evidence="2">Peptidyl-prolyl cis-trans isomerase plp</fullName>
    </alternativeName>
    <alternativeName>
        <fullName evidence="3">Rotamase plp</fullName>
    </alternativeName>
</protein>
<dbReference type="GO" id="GO:0003755">
    <property type="term" value="F:peptidyl-prolyl cis-trans isomerase activity"/>
    <property type="evidence" value="ECO:0007669"/>
    <property type="project" value="UniProtKB-EC"/>
</dbReference>
<comment type="caution">
    <text evidence="5">The sequence shown here is derived from an EMBL/GenBank/DDBJ whole genome shotgun (WGS) entry which is preliminary data.</text>
</comment>
<reference evidence="6" key="1">
    <citation type="journal article" date="2019" name="Int. J. Syst. Evol. Microbiol.">
        <title>The Global Catalogue of Microorganisms (GCM) 10K type strain sequencing project: providing services to taxonomists for standard genome sequencing and annotation.</title>
        <authorList>
            <consortium name="The Broad Institute Genomics Platform"/>
            <consortium name="The Broad Institute Genome Sequencing Center for Infectious Disease"/>
            <person name="Wu L."/>
            <person name="Ma J."/>
        </authorList>
    </citation>
    <scope>NUCLEOTIDE SEQUENCE [LARGE SCALE GENOMIC DNA]</scope>
    <source>
        <strain evidence="6">CECT 8482</strain>
    </source>
</reference>
<proteinExistence type="predicted"/>
<gene>
    <name evidence="5" type="ORF">QWZ10_10810</name>
</gene>
<keyword evidence="5" id="KW-0413">Isomerase</keyword>
<evidence type="ECO:0000313" key="5">
    <source>
        <dbReference type="EMBL" id="MDN3712155.1"/>
    </source>
</evidence>